<dbReference type="PANTHER" id="PTHR31147:SF66">
    <property type="entry name" value="OS05G0315700 PROTEIN"/>
    <property type="match status" value="1"/>
</dbReference>
<keyword evidence="2" id="KW-0808">Transferase</keyword>
<reference evidence="3 4" key="1">
    <citation type="journal article" date="2023" name="Life. Sci Alliance">
        <title>Evolutionary insights into 3D genome organization and epigenetic landscape of Vigna mungo.</title>
        <authorList>
            <person name="Junaid A."/>
            <person name="Singh B."/>
            <person name="Bhatia S."/>
        </authorList>
    </citation>
    <scope>NUCLEOTIDE SEQUENCE [LARGE SCALE GENOMIC DNA]</scope>
    <source>
        <strain evidence="3">Urdbean</strain>
    </source>
</reference>
<dbReference type="AlphaFoldDB" id="A0AAQ3RX17"/>
<dbReference type="PANTHER" id="PTHR31147">
    <property type="entry name" value="ACYL TRANSFERASE 4"/>
    <property type="match status" value="1"/>
</dbReference>
<accession>A0AAQ3RX17</accession>
<evidence type="ECO:0000256" key="2">
    <source>
        <dbReference type="ARBA" id="ARBA00022679"/>
    </source>
</evidence>
<evidence type="ECO:0000313" key="3">
    <source>
        <dbReference type="EMBL" id="WVZ11124.1"/>
    </source>
</evidence>
<dbReference type="InterPro" id="IPR023213">
    <property type="entry name" value="CAT-like_dom_sf"/>
</dbReference>
<gene>
    <name evidence="3" type="ORF">V8G54_015654</name>
</gene>
<comment type="similarity">
    <text evidence="1">Belongs to the plant acyltransferase family.</text>
</comment>
<proteinExistence type="inferred from homology"/>
<dbReference type="Gene3D" id="3.30.559.10">
    <property type="entry name" value="Chloramphenicol acetyltransferase-like domain"/>
    <property type="match status" value="2"/>
</dbReference>
<dbReference type="Pfam" id="PF02458">
    <property type="entry name" value="Transferase"/>
    <property type="match status" value="1"/>
</dbReference>
<dbReference type="EMBL" id="CP144696">
    <property type="protein sequence ID" value="WVZ11124.1"/>
    <property type="molecule type" value="Genomic_DNA"/>
</dbReference>
<dbReference type="GO" id="GO:0016740">
    <property type="term" value="F:transferase activity"/>
    <property type="evidence" value="ECO:0007669"/>
    <property type="project" value="UniProtKB-KW"/>
</dbReference>
<dbReference type="InterPro" id="IPR050898">
    <property type="entry name" value="Plant_acyltransferase"/>
</dbReference>
<sequence>MAWNSCDGISVRRSEAEVVVAAKATRNEVKHLSDIDDHEGLRMHLSFIMFYKREEAMKEFDPVMIIKRGISEALVHYYPLAGRVAEGPNRKLVVECTGEGVMFVEAQADVSLEDLGDSIGPPCLHRKHFLYQLPASQEILASPLLFFQVTRLLCGGFVFAVCMNHVVCDSFGLVQFLNTVATMARDPHAAIQQPVWRRDIFSARNPPRVTCTHHEFEDVLHHSTTTTSSSHEDLSHESFFFGKKEIQTLRDHLPQNLQKCSTVELLTACLWKCRTMALDLDPNEVVGVSSFVTTHGKVDVPKGYYGNAFVFPMALSKAGLLCENSLGYALGLIREAKGRMSEEYVRSMVDLMVLKGRPMYRTQGSFFVGDMTRVGFGEVDFGWGKPVYGGPVGAIPLSSYLARFKNGIMVPILLPQLVMKKFLRELSKITSEEEFDLSKLQRIAFDSSRQYKPLIFLAAPIILKCIWEAKARTEEEVESKKHNEWSLVLFLTISVQFAMPTFTFLLKPIALTGFVVSKPSPSLSLFTLQSFIHQFATFSFSSKLHHARVATCIRTQALANALSVADRSLSQPSS</sequence>
<organism evidence="3 4">
    <name type="scientific">Vigna mungo</name>
    <name type="common">Black gram</name>
    <name type="synonym">Phaseolus mungo</name>
    <dbReference type="NCBI Taxonomy" id="3915"/>
    <lineage>
        <taxon>Eukaryota</taxon>
        <taxon>Viridiplantae</taxon>
        <taxon>Streptophyta</taxon>
        <taxon>Embryophyta</taxon>
        <taxon>Tracheophyta</taxon>
        <taxon>Spermatophyta</taxon>
        <taxon>Magnoliopsida</taxon>
        <taxon>eudicotyledons</taxon>
        <taxon>Gunneridae</taxon>
        <taxon>Pentapetalae</taxon>
        <taxon>rosids</taxon>
        <taxon>fabids</taxon>
        <taxon>Fabales</taxon>
        <taxon>Fabaceae</taxon>
        <taxon>Papilionoideae</taxon>
        <taxon>50 kb inversion clade</taxon>
        <taxon>NPAAA clade</taxon>
        <taxon>indigoferoid/millettioid clade</taxon>
        <taxon>Phaseoleae</taxon>
        <taxon>Vigna</taxon>
    </lineage>
</organism>
<evidence type="ECO:0000313" key="4">
    <source>
        <dbReference type="Proteomes" id="UP001374535"/>
    </source>
</evidence>
<evidence type="ECO:0000256" key="1">
    <source>
        <dbReference type="ARBA" id="ARBA00009861"/>
    </source>
</evidence>
<keyword evidence="4" id="KW-1185">Reference proteome</keyword>
<name>A0AAQ3RX17_VIGMU</name>
<protein>
    <submittedName>
        <fullName evidence="3">Uncharacterized protein</fullName>
    </submittedName>
</protein>
<dbReference type="Proteomes" id="UP001374535">
    <property type="component" value="Chromosome 5"/>
</dbReference>